<dbReference type="PANTHER" id="PTHR23057:SF0">
    <property type="entry name" value="JUXTAPOSED WITH ANOTHER ZINC FINGER PROTEIN 1"/>
    <property type="match status" value="1"/>
</dbReference>
<dbReference type="InterPro" id="IPR051580">
    <property type="entry name" value="ZnF-Chromatin_assoc"/>
</dbReference>
<dbReference type="PROSITE" id="PS50157">
    <property type="entry name" value="ZINC_FINGER_C2H2_2"/>
    <property type="match status" value="1"/>
</dbReference>
<protein>
    <recommendedName>
        <fullName evidence="7">C2H2-type domain-containing protein</fullName>
    </recommendedName>
</protein>
<dbReference type="PROSITE" id="PS00028">
    <property type="entry name" value="ZINC_FINGER_C2H2_1"/>
    <property type="match status" value="2"/>
</dbReference>
<dbReference type="GO" id="GO:0008270">
    <property type="term" value="F:zinc ion binding"/>
    <property type="evidence" value="ECO:0007669"/>
    <property type="project" value="UniProtKB-KW"/>
</dbReference>
<dbReference type="STRING" id="1344416.A0A139ANR4"/>
<feature type="region of interest" description="Disordered" evidence="6">
    <location>
        <begin position="389"/>
        <end position="424"/>
    </location>
</feature>
<reference evidence="8 9" key="1">
    <citation type="journal article" date="2015" name="Genome Biol. Evol.">
        <title>Phylogenomic analyses indicate that early fungi evolved digesting cell walls of algal ancestors of land plants.</title>
        <authorList>
            <person name="Chang Y."/>
            <person name="Wang S."/>
            <person name="Sekimoto S."/>
            <person name="Aerts A.L."/>
            <person name="Choi C."/>
            <person name="Clum A."/>
            <person name="LaButti K.M."/>
            <person name="Lindquist E.A."/>
            <person name="Yee Ngan C."/>
            <person name="Ohm R.A."/>
            <person name="Salamov A.A."/>
            <person name="Grigoriev I.V."/>
            <person name="Spatafora J.W."/>
            <person name="Berbee M.L."/>
        </authorList>
    </citation>
    <scope>NUCLEOTIDE SEQUENCE [LARGE SCALE GENOMIC DNA]</scope>
    <source>
        <strain evidence="8 9">JEL478</strain>
    </source>
</reference>
<feature type="compositionally biased region" description="Polar residues" evidence="6">
    <location>
        <begin position="349"/>
        <end position="364"/>
    </location>
</feature>
<feature type="compositionally biased region" description="Low complexity" evidence="6">
    <location>
        <begin position="405"/>
        <end position="414"/>
    </location>
</feature>
<dbReference type="GO" id="GO:0005634">
    <property type="term" value="C:nucleus"/>
    <property type="evidence" value="ECO:0007669"/>
    <property type="project" value="TreeGrafter"/>
</dbReference>
<dbReference type="EMBL" id="KQ965743">
    <property type="protein sequence ID" value="KXS18125.1"/>
    <property type="molecule type" value="Genomic_DNA"/>
</dbReference>
<evidence type="ECO:0000256" key="1">
    <source>
        <dbReference type="ARBA" id="ARBA00022723"/>
    </source>
</evidence>
<evidence type="ECO:0000256" key="4">
    <source>
        <dbReference type="ARBA" id="ARBA00022833"/>
    </source>
</evidence>
<feature type="compositionally biased region" description="Acidic residues" evidence="6">
    <location>
        <begin position="118"/>
        <end position="150"/>
    </location>
</feature>
<evidence type="ECO:0000256" key="2">
    <source>
        <dbReference type="ARBA" id="ARBA00022737"/>
    </source>
</evidence>
<organism evidence="8 9">
    <name type="scientific">Gonapodya prolifera (strain JEL478)</name>
    <name type="common">Monoblepharis prolifera</name>
    <dbReference type="NCBI Taxonomy" id="1344416"/>
    <lineage>
        <taxon>Eukaryota</taxon>
        <taxon>Fungi</taxon>
        <taxon>Fungi incertae sedis</taxon>
        <taxon>Chytridiomycota</taxon>
        <taxon>Chytridiomycota incertae sedis</taxon>
        <taxon>Monoblepharidomycetes</taxon>
        <taxon>Monoblepharidales</taxon>
        <taxon>Gonapodyaceae</taxon>
        <taxon>Gonapodya</taxon>
    </lineage>
</organism>
<accession>A0A139ANR4</accession>
<feature type="region of interest" description="Disordered" evidence="6">
    <location>
        <begin position="307"/>
        <end position="364"/>
    </location>
</feature>
<keyword evidence="4" id="KW-0862">Zinc</keyword>
<keyword evidence="2" id="KW-0677">Repeat</keyword>
<feature type="region of interest" description="Disordered" evidence="6">
    <location>
        <begin position="442"/>
        <end position="485"/>
    </location>
</feature>
<dbReference type="Gene3D" id="3.30.160.60">
    <property type="entry name" value="Classic Zinc Finger"/>
    <property type="match status" value="1"/>
</dbReference>
<gene>
    <name evidence="8" type="ORF">M427DRAFT_153319</name>
</gene>
<evidence type="ECO:0000256" key="3">
    <source>
        <dbReference type="ARBA" id="ARBA00022771"/>
    </source>
</evidence>
<feature type="compositionally biased region" description="Basic and acidic residues" evidence="6">
    <location>
        <begin position="542"/>
        <end position="553"/>
    </location>
</feature>
<feature type="region of interest" description="Disordered" evidence="6">
    <location>
        <begin position="542"/>
        <end position="577"/>
    </location>
</feature>
<feature type="domain" description="C2H2-type" evidence="7">
    <location>
        <begin position="249"/>
        <end position="279"/>
    </location>
</feature>
<evidence type="ECO:0000313" key="8">
    <source>
        <dbReference type="EMBL" id="KXS18125.1"/>
    </source>
</evidence>
<dbReference type="PANTHER" id="PTHR23057">
    <property type="entry name" value="JUXTAPOSED WITH ANOTHER ZINC FINGER PROTEIN 1"/>
    <property type="match status" value="1"/>
</dbReference>
<feature type="region of interest" description="Disordered" evidence="6">
    <location>
        <begin position="94"/>
        <end position="186"/>
    </location>
</feature>
<sequence length="577" mass="60877">MAATEPMNLLLAAITPPVDDPSLRPPRVGLLHVPLPDVDLMSDDDGSDDTQGNGEDGRGEPEVSDSEMEDAYAPPPLPPTLRIIGVRRLSGLSRGNSAADNIEGDWDANDVQHPFGDDTSDDDGGGSEMGDDPESETDGEEEVDLSEVEDDIHLSVPTNASPRMRPRSQSLSASSSVPGKKSGVPHSLKLPRTYPCTFAGCKKIYKNPGGLKYHLLYGHPDPNNPPNPPGFFGRSGKRGRNAPDVFKPYKCCMTGCGKRYKNMNGLKYHLEHAHHDLKDDPSALPYTVRSSGRREWNLAACYDPLGAPTSVARSSSPSHRRSPYSNASEMGDMSLGLNVPGVRTRRSSKIASSGRGSAAFSPSSYNDTPAGGHFSAPATMFLSAGTPPMLARQSDRQTPTGPGNSTSPNPSLPDTSPPPVPSTSVAGALAFAASALRPSQLAKFNPGTASPITHHHSGTPLSPGHLSTIPRGPAPDFSDDDSTPAAASHLSAAFSSPMHSSAVLATSHASTVSGSLDPLQQLLAAAAIMSAPKEGVKFVKKEEDLGTRKKDGRSEDEDETLAHTDEGEEGMVFTMDE</sequence>
<evidence type="ECO:0000313" key="9">
    <source>
        <dbReference type="Proteomes" id="UP000070544"/>
    </source>
</evidence>
<proteinExistence type="predicted"/>
<evidence type="ECO:0000256" key="6">
    <source>
        <dbReference type="SAM" id="MobiDB-lite"/>
    </source>
</evidence>
<evidence type="ECO:0000256" key="5">
    <source>
        <dbReference type="PROSITE-ProRule" id="PRU00042"/>
    </source>
</evidence>
<feature type="compositionally biased region" description="Low complexity" evidence="6">
    <location>
        <begin position="308"/>
        <end position="317"/>
    </location>
</feature>
<dbReference type="InterPro" id="IPR013087">
    <property type="entry name" value="Znf_C2H2_type"/>
</dbReference>
<evidence type="ECO:0000259" key="7">
    <source>
        <dbReference type="PROSITE" id="PS50157"/>
    </source>
</evidence>
<dbReference type="AlphaFoldDB" id="A0A139ANR4"/>
<keyword evidence="1" id="KW-0479">Metal-binding</keyword>
<keyword evidence="9" id="KW-1185">Reference proteome</keyword>
<dbReference type="OrthoDB" id="3269380at2759"/>
<feature type="region of interest" description="Disordered" evidence="6">
    <location>
        <begin position="15"/>
        <end position="81"/>
    </location>
</feature>
<name>A0A139ANR4_GONPJ</name>
<dbReference type="Proteomes" id="UP000070544">
    <property type="component" value="Unassembled WGS sequence"/>
</dbReference>
<keyword evidence="3 5" id="KW-0863">Zinc-finger</keyword>
<dbReference type="SMART" id="SM00355">
    <property type="entry name" value="ZnF_C2H2"/>
    <property type="match status" value="2"/>
</dbReference>